<reference evidence="1" key="1">
    <citation type="submission" date="2021-02" db="EMBL/GenBank/DDBJ databases">
        <authorList>
            <consortium name="DOE Joint Genome Institute"/>
            <person name="Ahrendt S."/>
            <person name="Looney B.P."/>
            <person name="Miyauchi S."/>
            <person name="Morin E."/>
            <person name="Drula E."/>
            <person name="Courty P.E."/>
            <person name="Chicoki N."/>
            <person name="Fauchery L."/>
            <person name="Kohler A."/>
            <person name="Kuo A."/>
            <person name="Labutti K."/>
            <person name="Pangilinan J."/>
            <person name="Lipzen A."/>
            <person name="Riley R."/>
            <person name="Andreopoulos W."/>
            <person name="He G."/>
            <person name="Johnson J."/>
            <person name="Barry K.W."/>
            <person name="Grigoriev I.V."/>
            <person name="Nagy L."/>
            <person name="Hibbett D."/>
            <person name="Henrissat B."/>
            <person name="Matheny P.B."/>
            <person name="Labbe J."/>
            <person name="Martin F."/>
        </authorList>
    </citation>
    <scope>NUCLEOTIDE SEQUENCE</scope>
    <source>
        <strain evidence="1">FP105234-sp</strain>
    </source>
</reference>
<protein>
    <submittedName>
        <fullName evidence="1">Uncharacterized protein</fullName>
    </submittedName>
</protein>
<keyword evidence="2" id="KW-1185">Reference proteome</keyword>
<organism evidence="1 2">
    <name type="scientific">Auriscalpium vulgare</name>
    <dbReference type="NCBI Taxonomy" id="40419"/>
    <lineage>
        <taxon>Eukaryota</taxon>
        <taxon>Fungi</taxon>
        <taxon>Dikarya</taxon>
        <taxon>Basidiomycota</taxon>
        <taxon>Agaricomycotina</taxon>
        <taxon>Agaricomycetes</taxon>
        <taxon>Russulales</taxon>
        <taxon>Auriscalpiaceae</taxon>
        <taxon>Auriscalpium</taxon>
    </lineage>
</organism>
<evidence type="ECO:0000313" key="2">
    <source>
        <dbReference type="Proteomes" id="UP000814033"/>
    </source>
</evidence>
<dbReference type="Proteomes" id="UP000814033">
    <property type="component" value="Unassembled WGS sequence"/>
</dbReference>
<dbReference type="EMBL" id="MU275839">
    <property type="protein sequence ID" value="KAI0053753.1"/>
    <property type="molecule type" value="Genomic_DNA"/>
</dbReference>
<reference evidence="1" key="2">
    <citation type="journal article" date="2022" name="New Phytol.">
        <title>Evolutionary transition to the ectomycorrhizal habit in the genomes of a hyperdiverse lineage of mushroom-forming fungi.</title>
        <authorList>
            <person name="Looney B."/>
            <person name="Miyauchi S."/>
            <person name="Morin E."/>
            <person name="Drula E."/>
            <person name="Courty P.E."/>
            <person name="Kohler A."/>
            <person name="Kuo A."/>
            <person name="LaButti K."/>
            <person name="Pangilinan J."/>
            <person name="Lipzen A."/>
            <person name="Riley R."/>
            <person name="Andreopoulos W."/>
            <person name="He G."/>
            <person name="Johnson J."/>
            <person name="Nolan M."/>
            <person name="Tritt A."/>
            <person name="Barry K.W."/>
            <person name="Grigoriev I.V."/>
            <person name="Nagy L.G."/>
            <person name="Hibbett D."/>
            <person name="Henrissat B."/>
            <person name="Matheny P.B."/>
            <person name="Labbe J."/>
            <person name="Martin F.M."/>
        </authorList>
    </citation>
    <scope>NUCLEOTIDE SEQUENCE</scope>
    <source>
        <strain evidence="1">FP105234-sp</strain>
    </source>
</reference>
<name>A0ACB8SD27_9AGAM</name>
<feature type="non-terminal residue" evidence="1">
    <location>
        <position position="153"/>
    </location>
</feature>
<gene>
    <name evidence="1" type="ORF">FA95DRAFT_1480962</name>
</gene>
<evidence type="ECO:0000313" key="1">
    <source>
        <dbReference type="EMBL" id="KAI0053753.1"/>
    </source>
</evidence>
<comment type="caution">
    <text evidence="1">The sequence shown here is derived from an EMBL/GenBank/DDBJ whole genome shotgun (WGS) entry which is preliminary data.</text>
</comment>
<proteinExistence type="predicted"/>
<sequence>MAFDDPVISLSDILQALSSNPVIMQPVVEDPGPSVRHLSPTPEPLDYAQLDTIRQRARELVATSPPIGNIPPREKEMLEMLLRITSSILPDPVQLHAQADTIYDLSQQRDMLIKDCEEERARWEAERLGFDRMAEALIVRKSRSGDTTYREEV</sequence>
<accession>A0ACB8SD27</accession>